<dbReference type="PROSITE" id="PS00216">
    <property type="entry name" value="SUGAR_TRANSPORT_1"/>
    <property type="match status" value="1"/>
</dbReference>
<feature type="domain" description="Major facilitator superfamily (MFS) profile" evidence="6">
    <location>
        <begin position="1"/>
        <end position="220"/>
    </location>
</feature>
<feature type="transmembrane region" description="Helical" evidence="5">
    <location>
        <begin position="12"/>
        <end position="30"/>
    </location>
</feature>
<dbReference type="PANTHER" id="PTHR23502">
    <property type="entry name" value="MAJOR FACILITATOR SUPERFAMILY"/>
    <property type="match status" value="1"/>
</dbReference>
<feature type="transmembrane region" description="Helical" evidence="5">
    <location>
        <begin position="130"/>
        <end position="150"/>
    </location>
</feature>
<evidence type="ECO:0000256" key="4">
    <source>
        <dbReference type="ARBA" id="ARBA00023136"/>
    </source>
</evidence>
<proteinExistence type="predicted"/>
<dbReference type="EMBL" id="JAWDJX010000059">
    <property type="protein sequence ID" value="KAK3047591.1"/>
    <property type="molecule type" value="Genomic_DNA"/>
</dbReference>
<dbReference type="AlphaFoldDB" id="A0AAJ0GAQ4"/>
<keyword evidence="4 5" id="KW-0472">Membrane</keyword>
<keyword evidence="2 5" id="KW-0812">Transmembrane</keyword>
<comment type="subcellular location">
    <subcellularLocation>
        <location evidence="1">Membrane</location>
        <topology evidence="1">Multi-pass membrane protein</topology>
    </subcellularLocation>
</comment>
<dbReference type="Proteomes" id="UP001271007">
    <property type="component" value="Unassembled WGS sequence"/>
</dbReference>
<evidence type="ECO:0000259" key="6">
    <source>
        <dbReference type="PROSITE" id="PS50850"/>
    </source>
</evidence>
<sequence>MEQEFHISREVATVGLTTYVCGLGLGPMILSPLSEFYGRRIIYICAFGMFFVWLIPCAVAPNIAAMLIFRFLDGLAGSAFLSVAGGTVGDMFSKEKLSAPMMIYTASPFVGPEVGPVIGGFINQYTNWRWCFWVLVIWAGILEVCILFFVPETYAPVLLRRKAIKLRKETGDERWKAPIEIMNRSIAKTVLWSCIRPFQLLFFEQMCLNLCLLSAILLGK</sequence>
<feature type="transmembrane region" description="Helical" evidence="5">
    <location>
        <begin position="42"/>
        <end position="69"/>
    </location>
</feature>
<dbReference type="PANTHER" id="PTHR23502:SF7">
    <property type="entry name" value="DRUG_PROTON ANTIPORTER YHK8-RELATED"/>
    <property type="match status" value="1"/>
</dbReference>
<evidence type="ECO:0000313" key="8">
    <source>
        <dbReference type="Proteomes" id="UP001271007"/>
    </source>
</evidence>
<dbReference type="GO" id="GO:0022857">
    <property type="term" value="F:transmembrane transporter activity"/>
    <property type="evidence" value="ECO:0007669"/>
    <property type="project" value="InterPro"/>
</dbReference>
<evidence type="ECO:0000256" key="2">
    <source>
        <dbReference type="ARBA" id="ARBA00022692"/>
    </source>
</evidence>
<dbReference type="InterPro" id="IPR036259">
    <property type="entry name" value="MFS_trans_sf"/>
</dbReference>
<evidence type="ECO:0000256" key="5">
    <source>
        <dbReference type="SAM" id="Phobius"/>
    </source>
</evidence>
<reference evidence="7" key="1">
    <citation type="submission" date="2023-04" db="EMBL/GenBank/DDBJ databases">
        <title>Black Yeasts Isolated from many extreme environments.</title>
        <authorList>
            <person name="Coleine C."/>
            <person name="Stajich J.E."/>
            <person name="Selbmann L."/>
        </authorList>
    </citation>
    <scope>NUCLEOTIDE SEQUENCE</scope>
    <source>
        <strain evidence="7">CCFEE 5312</strain>
    </source>
</reference>
<dbReference type="Pfam" id="PF07690">
    <property type="entry name" value="MFS_1"/>
    <property type="match status" value="1"/>
</dbReference>
<evidence type="ECO:0000313" key="7">
    <source>
        <dbReference type="EMBL" id="KAK3047591.1"/>
    </source>
</evidence>
<accession>A0AAJ0GAQ4</accession>
<evidence type="ECO:0000256" key="3">
    <source>
        <dbReference type="ARBA" id="ARBA00022989"/>
    </source>
</evidence>
<keyword evidence="8" id="KW-1185">Reference proteome</keyword>
<dbReference type="SUPFAM" id="SSF103473">
    <property type="entry name" value="MFS general substrate transporter"/>
    <property type="match status" value="1"/>
</dbReference>
<dbReference type="PROSITE" id="PS50850">
    <property type="entry name" value="MFS"/>
    <property type="match status" value="1"/>
</dbReference>
<evidence type="ECO:0000256" key="1">
    <source>
        <dbReference type="ARBA" id="ARBA00004141"/>
    </source>
</evidence>
<dbReference type="GO" id="GO:0005886">
    <property type="term" value="C:plasma membrane"/>
    <property type="evidence" value="ECO:0007669"/>
    <property type="project" value="TreeGrafter"/>
</dbReference>
<keyword evidence="3 5" id="KW-1133">Transmembrane helix</keyword>
<name>A0AAJ0GAQ4_9PEZI</name>
<dbReference type="Gene3D" id="1.20.1720.10">
    <property type="entry name" value="Multidrug resistance protein D"/>
    <property type="match status" value="1"/>
</dbReference>
<dbReference type="InterPro" id="IPR005829">
    <property type="entry name" value="Sugar_transporter_CS"/>
</dbReference>
<dbReference type="GO" id="GO:0140115">
    <property type="term" value="P:export across plasma membrane"/>
    <property type="evidence" value="ECO:0007669"/>
    <property type="project" value="UniProtKB-ARBA"/>
</dbReference>
<protein>
    <recommendedName>
        <fullName evidence="6">Major facilitator superfamily (MFS) profile domain-containing protein</fullName>
    </recommendedName>
</protein>
<dbReference type="InterPro" id="IPR020846">
    <property type="entry name" value="MFS_dom"/>
</dbReference>
<gene>
    <name evidence="7" type="ORF">LTR09_010975</name>
</gene>
<comment type="caution">
    <text evidence="7">The sequence shown here is derived from an EMBL/GenBank/DDBJ whole genome shotgun (WGS) entry which is preliminary data.</text>
</comment>
<dbReference type="GO" id="GO:0042908">
    <property type="term" value="P:xenobiotic transport"/>
    <property type="evidence" value="ECO:0007669"/>
    <property type="project" value="UniProtKB-ARBA"/>
</dbReference>
<organism evidence="7 8">
    <name type="scientific">Extremus antarcticus</name>
    <dbReference type="NCBI Taxonomy" id="702011"/>
    <lineage>
        <taxon>Eukaryota</taxon>
        <taxon>Fungi</taxon>
        <taxon>Dikarya</taxon>
        <taxon>Ascomycota</taxon>
        <taxon>Pezizomycotina</taxon>
        <taxon>Dothideomycetes</taxon>
        <taxon>Dothideomycetidae</taxon>
        <taxon>Mycosphaerellales</taxon>
        <taxon>Extremaceae</taxon>
        <taxon>Extremus</taxon>
    </lineage>
</organism>
<dbReference type="InterPro" id="IPR011701">
    <property type="entry name" value="MFS"/>
</dbReference>